<dbReference type="InterPro" id="IPR050062">
    <property type="entry name" value="Pro-tRNA_synthetase"/>
</dbReference>
<evidence type="ECO:0000256" key="9">
    <source>
        <dbReference type="ARBA" id="ARBA00047671"/>
    </source>
</evidence>
<dbReference type="PROSITE" id="PS50862">
    <property type="entry name" value="AA_TRNA_LIGASE_II"/>
    <property type="match status" value="1"/>
</dbReference>
<dbReference type="GO" id="GO:0005524">
    <property type="term" value="F:ATP binding"/>
    <property type="evidence" value="ECO:0007669"/>
    <property type="project" value="UniProtKB-KW"/>
</dbReference>
<keyword evidence="5" id="KW-0067">ATP-binding</keyword>
<accession>A0A6A6WHM6</accession>
<dbReference type="Gene3D" id="3.40.50.800">
    <property type="entry name" value="Anticodon-binding domain"/>
    <property type="match status" value="1"/>
</dbReference>
<dbReference type="EC" id="6.1.1.15" evidence="2"/>
<dbReference type="EMBL" id="ML996566">
    <property type="protein sequence ID" value="KAF2761595.1"/>
    <property type="molecule type" value="Genomic_DNA"/>
</dbReference>
<dbReference type="GeneID" id="54484265"/>
<evidence type="ECO:0000256" key="6">
    <source>
        <dbReference type="ARBA" id="ARBA00022917"/>
    </source>
</evidence>
<dbReference type="PANTHER" id="PTHR42753">
    <property type="entry name" value="MITOCHONDRIAL RIBOSOME PROTEIN L39/PROLYL-TRNA LIGASE FAMILY MEMBER"/>
    <property type="match status" value="1"/>
</dbReference>
<dbReference type="SUPFAM" id="SSF52954">
    <property type="entry name" value="Class II aaRS ABD-related"/>
    <property type="match status" value="1"/>
</dbReference>
<dbReference type="PANTHER" id="PTHR42753:SF2">
    <property type="entry name" value="PROLINE--TRNA LIGASE"/>
    <property type="match status" value="1"/>
</dbReference>
<dbReference type="GO" id="GO:0004827">
    <property type="term" value="F:proline-tRNA ligase activity"/>
    <property type="evidence" value="ECO:0007669"/>
    <property type="project" value="UniProtKB-EC"/>
</dbReference>
<reference evidence="11" key="1">
    <citation type="journal article" date="2020" name="Stud. Mycol.">
        <title>101 Dothideomycetes genomes: a test case for predicting lifestyles and emergence of pathogens.</title>
        <authorList>
            <person name="Haridas S."/>
            <person name="Albert R."/>
            <person name="Binder M."/>
            <person name="Bloem J."/>
            <person name="Labutti K."/>
            <person name="Salamov A."/>
            <person name="Andreopoulos B."/>
            <person name="Baker S."/>
            <person name="Barry K."/>
            <person name="Bills G."/>
            <person name="Bluhm B."/>
            <person name="Cannon C."/>
            <person name="Castanera R."/>
            <person name="Culley D."/>
            <person name="Daum C."/>
            <person name="Ezra D."/>
            <person name="Gonzalez J."/>
            <person name="Henrissat B."/>
            <person name="Kuo A."/>
            <person name="Liang C."/>
            <person name="Lipzen A."/>
            <person name="Lutzoni F."/>
            <person name="Magnuson J."/>
            <person name="Mondo S."/>
            <person name="Nolan M."/>
            <person name="Ohm R."/>
            <person name="Pangilinan J."/>
            <person name="Park H.-J."/>
            <person name="Ramirez L."/>
            <person name="Alfaro M."/>
            <person name="Sun H."/>
            <person name="Tritt A."/>
            <person name="Yoshinaga Y."/>
            <person name="Zwiers L.-H."/>
            <person name="Turgeon B."/>
            <person name="Goodwin S."/>
            <person name="Spatafora J."/>
            <person name="Crous P."/>
            <person name="Grigoriev I."/>
        </authorList>
    </citation>
    <scope>NUCLEOTIDE SEQUENCE</scope>
    <source>
        <strain evidence="11">CBS 121739</strain>
    </source>
</reference>
<evidence type="ECO:0000256" key="8">
    <source>
        <dbReference type="ARBA" id="ARBA00029731"/>
    </source>
</evidence>
<feature type="domain" description="Aminoacyl-transfer RNA synthetases class-II family profile" evidence="10">
    <location>
        <begin position="81"/>
        <end position="482"/>
    </location>
</feature>
<sequence length="561" mass="62725">MTLLLRCLQSSRRHSNIITKVTGFSHRSYTTDGRTRLSNFFIPTGGIDDAIEKQGKGVALLVKAGFIRQARSGLFHFLPLGLRVLSKLEGLIDKHMTGLGASKLSLSSITTEKLWKTSGRYEDGSELFKIKDHRDSKFLLAPTHEEEITALVSDLCRSYKDFPLRLYQVSRKYRDEKRPRQGLLRAKEFIMKDLYTFDANEAAALATYNDVVEAYKSLFNELGLDYRAAFADSGNMGGKLSHEFHMLSPDGEDKLFICNNCEYTANEEVVEKVTRSSDHDTASPPSISHWTGISRDRKSLVYVFVPGPGQQEATKPSDQSPASYSHIDFRAVKSVFPELDTALDPSTNVERMWNSEASECSVVHIYDYRVAAMRAQALQPPIRVPTLSLESHDNKPLHLTRARDGDSCPKCSDGKLSTQQAIEVGHTFHLGTRYSEPFAARVLLPGERKPQALQMGCHGIGVSRLIGAIAAACHDERGLTWPEAIAPFHGVIIAKPEFMDAARKYYDDVMAKSGVDWVIDDRPHKSVAWKLRDADLIGFPTKVVLGDRFQHEGAIDVIHRK</sequence>
<dbReference type="SUPFAM" id="SSF55681">
    <property type="entry name" value="Class II aaRS and biotin synthetases"/>
    <property type="match status" value="1"/>
</dbReference>
<dbReference type="Pfam" id="PF00587">
    <property type="entry name" value="tRNA-synt_2b"/>
    <property type="match status" value="1"/>
</dbReference>
<evidence type="ECO:0000256" key="7">
    <source>
        <dbReference type="ARBA" id="ARBA00023146"/>
    </source>
</evidence>
<dbReference type="GO" id="GO:0006433">
    <property type="term" value="P:prolyl-tRNA aminoacylation"/>
    <property type="evidence" value="ECO:0007669"/>
    <property type="project" value="InterPro"/>
</dbReference>
<proteinExistence type="inferred from homology"/>
<dbReference type="InterPro" id="IPR045864">
    <property type="entry name" value="aa-tRNA-synth_II/BPL/LPL"/>
</dbReference>
<evidence type="ECO:0000256" key="4">
    <source>
        <dbReference type="ARBA" id="ARBA00022741"/>
    </source>
</evidence>
<dbReference type="Proteomes" id="UP000799437">
    <property type="component" value="Unassembled WGS sequence"/>
</dbReference>
<dbReference type="InterPro" id="IPR002314">
    <property type="entry name" value="aa-tRNA-synt_IIb"/>
</dbReference>
<comment type="similarity">
    <text evidence="1">Belongs to the class-II aminoacyl-tRNA synthetase family.</text>
</comment>
<evidence type="ECO:0000256" key="3">
    <source>
        <dbReference type="ARBA" id="ARBA00022598"/>
    </source>
</evidence>
<keyword evidence="4" id="KW-0547">Nucleotide-binding</keyword>
<dbReference type="Gene3D" id="3.30.930.10">
    <property type="entry name" value="Bira Bifunctional Protein, Domain 2"/>
    <property type="match status" value="2"/>
</dbReference>
<dbReference type="InterPro" id="IPR004154">
    <property type="entry name" value="Anticodon-bd"/>
</dbReference>
<dbReference type="PRINTS" id="PR01046">
    <property type="entry name" value="TRNASYNTHPRO"/>
</dbReference>
<keyword evidence="6" id="KW-0648">Protein biosynthesis</keyword>
<dbReference type="GO" id="GO:0005739">
    <property type="term" value="C:mitochondrion"/>
    <property type="evidence" value="ECO:0007669"/>
    <property type="project" value="TreeGrafter"/>
</dbReference>
<protein>
    <recommendedName>
        <fullName evidence="2">proline--tRNA ligase</fullName>
        <ecNumber evidence="2">6.1.1.15</ecNumber>
    </recommendedName>
    <alternativeName>
        <fullName evidence="8">Prolyl-tRNA synthetase</fullName>
    </alternativeName>
</protein>
<dbReference type="InterPro" id="IPR006195">
    <property type="entry name" value="aa-tRNA-synth_II"/>
</dbReference>
<evidence type="ECO:0000256" key="1">
    <source>
        <dbReference type="ARBA" id="ARBA00008226"/>
    </source>
</evidence>
<comment type="catalytic activity">
    <reaction evidence="9">
        <text>tRNA(Pro) + L-proline + ATP = L-prolyl-tRNA(Pro) + AMP + diphosphate</text>
        <dbReference type="Rhea" id="RHEA:14305"/>
        <dbReference type="Rhea" id="RHEA-COMP:9700"/>
        <dbReference type="Rhea" id="RHEA-COMP:9702"/>
        <dbReference type="ChEBI" id="CHEBI:30616"/>
        <dbReference type="ChEBI" id="CHEBI:33019"/>
        <dbReference type="ChEBI" id="CHEBI:60039"/>
        <dbReference type="ChEBI" id="CHEBI:78442"/>
        <dbReference type="ChEBI" id="CHEBI:78532"/>
        <dbReference type="ChEBI" id="CHEBI:456215"/>
        <dbReference type="EC" id="6.1.1.15"/>
    </reaction>
</comment>
<dbReference type="InterPro" id="IPR002316">
    <property type="entry name" value="Pro-tRNA-ligase_IIa"/>
</dbReference>
<evidence type="ECO:0000259" key="10">
    <source>
        <dbReference type="PROSITE" id="PS50862"/>
    </source>
</evidence>
<dbReference type="RefSeq" id="XP_033604046.1">
    <property type="nucleotide sequence ID" value="XM_033743211.1"/>
</dbReference>
<dbReference type="OrthoDB" id="10267474at2759"/>
<name>A0A6A6WHM6_9PEZI</name>
<dbReference type="Pfam" id="PF03129">
    <property type="entry name" value="HGTP_anticodon"/>
    <property type="match status" value="1"/>
</dbReference>
<dbReference type="InterPro" id="IPR036621">
    <property type="entry name" value="Anticodon-bd_dom_sf"/>
</dbReference>
<keyword evidence="12" id="KW-1185">Reference proteome</keyword>
<keyword evidence="7" id="KW-0030">Aminoacyl-tRNA synthetase</keyword>
<evidence type="ECO:0000256" key="2">
    <source>
        <dbReference type="ARBA" id="ARBA00012831"/>
    </source>
</evidence>
<dbReference type="AlphaFoldDB" id="A0A6A6WHM6"/>
<organism evidence="11 12">
    <name type="scientific">Pseudovirgaria hyperparasitica</name>
    <dbReference type="NCBI Taxonomy" id="470096"/>
    <lineage>
        <taxon>Eukaryota</taxon>
        <taxon>Fungi</taxon>
        <taxon>Dikarya</taxon>
        <taxon>Ascomycota</taxon>
        <taxon>Pezizomycotina</taxon>
        <taxon>Dothideomycetes</taxon>
        <taxon>Dothideomycetes incertae sedis</taxon>
        <taxon>Acrospermales</taxon>
        <taxon>Acrospermaceae</taxon>
        <taxon>Pseudovirgaria</taxon>
    </lineage>
</organism>
<gene>
    <name evidence="11" type="ORF">EJ05DRAFT_472572</name>
</gene>
<evidence type="ECO:0000256" key="5">
    <source>
        <dbReference type="ARBA" id="ARBA00022840"/>
    </source>
</evidence>
<keyword evidence="3" id="KW-0436">Ligase</keyword>
<evidence type="ECO:0000313" key="12">
    <source>
        <dbReference type="Proteomes" id="UP000799437"/>
    </source>
</evidence>
<evidence type="ECO:0000313" key="11">
    <source>
        <dbReference type="EMBL" id="KAF2761595.1"/>
    </source>
</evidence>